<comment type="caution">
    <text evidence="3">The sequence shown here is derived from an EMBL/GenBank/DDBJ whole genome shotgun (WGS) entry which is preliminary data.</text>
</comment>
<feature type="chain" id="PRO_5015614329" evidence="2">
    <location>
        <begin position="18"/>
        <end position="393"/>
    </location>
</feature>
<feature type="region of interest" description="Disordered" evidence="1">
    <location>
        <begin position="26"/>
        <end position="60"/>
    </location>
</feature>
<dbReference type="PROSITE" id="PS51257">
    <property type="entry name" value="PROKAR_LIPOPROTEIN"/>
    <property type="match status" value="1"/>
</dbReference>
<dbReference type="CDD" id="cd12105">
    <property type="entry name" value="HmuY"/>
    <property type="match status" value="2"/>
</dbReference>
<evidence type="ECO:0000256" key="1">
    <source>
        <dbReference type="SAM" id="MobiDB-lite"/>
    </source>
</evidence>
<organism evidence="3 4">
    <name type="scientific">Tamilnaduibacter salinus</name>
    <dbReference type="NCBI Taxonomy" id="1484056"/>
    <lineage>
        <taxon>Bacteria</taxon>
        <taxon>Pseudomonadati</taxon>
        <taxon>Pseudomonadota</taxon>
        <taxon>Gammaproteobacteria</taxon>
        <taxon>Pseudomonadales</taxon>
        <taxon>Marinobacteraceae</taxon>
        <taxon>Tamilnaduibacter</taxon>
    </lineage>
</organism>
<feature type="compositionally biased region" description="Polar residues" evidence="1">
    <location>
        <begin position="26"/>
        <end position="57"/>
    </location>
</feature>
<feature type="signal peptide" evidence="2">
    <location>
        <begin position="1"/>
        <end position="17"/>
    </location>
</feature>
<dbReference type="InterPro" id="IPR025921">
    <property type="entry name" value="HmuY"/>
</dbReference>
<proteinExistence type="predicted"/>
<accession>A0A2U1CZB0</accession>
<name>A0A2U1CZB0_9GAMM</name>
<gene>
    <name evidence="3" type="ORF">C8D92_102158</name>
</gene>
<reference evidence="3 4" key="1">
    <citation type="submission" date="2018-04" db="EMBL/GenBank/DDBJ databases">
        <title>Genomic Encyclopedia of Type Strains, Phase IV (KMG-IV): sequencing the most valuable type-strain genomes for metagenomic binning, comparative biology and taxonomic classification.</title>
        <authorList>
            <person name="Goeker M."/>
        </authorList>
    </citation>
    <scope>NUCLEOTIDE SEQUENCE [LARGE SCALE GENOMIC DNA]</scope>
    <source>
        <strain evidence="3 4">DSM 28688</strain>
    </source>
</reference>
<sequence>MMTRTTLSIAISALLLAGCGGGSDNTVSNDDGNTNASGDGNNSGDQQQREVSSQQVDASDHNESIYLNLNTGSTLNLTAAEASASTDWHLAFQRNDIKLNGGNTGPGNVAGAVAAEQADFYNDDGSANASVFLNATADSESEHLMASMSEPSSWTSDAVVTEFGDAWYTYDFQTHTVSANSDNGWLLRAGESDSYARMRVNQFDYPSADGDVDFAIDFDVQPSGASQFTQSASFAGNIPASGGEVCFDFNGKSTTGCDTANWDLKVGVQGRSLYLRSNSGVSGDGDGGVFGPMAWSEISTYTSATTTPGGGDISTHYSADTTGGVFSDSSWYAYNLQGQHQLWPNYRVYLIDTDTTDDQSTVYALQVISYYNDAGTSGHPRVRWVEVDLGAEQ</sequence>
<dbReference type="Pfam" id="PF14064">
    <property type="entry name" value="HmuY"/>
    <property type="match status" value="1"/>
</dbReference>
<dbReference type="RefSeq" id="WP_243402335.1">
    <property type="nucleotide sequence ID" value="NZ_QEKQ01000002.1"/>
</dbReference>
<dbReference type="EMBL" id="QEKQ01000002">
    <property type="protein sequence ID" value="PVY78122.1"/>
    <property type="molecule type" value="Genomic_DNA"/>
</dbReference>
<protein>
    <submittedName>
        <fullName evidence="3">Heme-binding HmuY-like protein</fullName>
    </submittedName>
</protein>
<dbReference type="Proteomes" id="UP000245887">
    <property type="component" value="Unassembled WGS sequence"/>
</dbReference>
<evidence type="ECO:0000256" key="2">
    <source>
        <dbReference type="SAM" id="SignalP"/>
    </source>
</evidence>
<evidence type="ECO:0000313" key="4">
    <source>
        <dbReference type="Proteomes" id="UP000245887"/>
    </source>
</evidence>
<evidence type="ECO:0000313" key="3">
    <source>
        <dbReference type="EMBL" id="PVY78122.1"/>
    </source>
</evidence>
<dbReference type="AlphaFoldDB" id="A0A2U1CZB0"/>
<keyword evidence="2" id="KW-0732">Signal</keyword>